<dbReference type="GO" id="GO:0007018">
    <property type="term" value="P:microtubule-based movement"/>
    <property type="evidence" value="ECO:0007669"/>
    <property type="project" value="InterPro"/>
</dbReference>
<reference evidence="2 3" key="1">
    <citation type="journal article" date="2013" name="Proc. Natl. Acad. Sci. U.S.A.">
        <title>The king cobra genome reveals dynamic gene evolution and adaptation in the snake venom system.</title>
        <authorList>
            <person name="Vonk F.J."/>
            <person name="Casewell N.R."/>
            <person name="Henkel C.V."/>
            <person name="Heimberg A.M."/>
            <person name="Jansen H.J."/>
            <person name="McCleary R.J."/>
            <person name="Kerkkamp H.M."/>
            <person name="Vos R.A."/>
            <person name="Guerreiro I."/>
            <person name="Calvete J.J."/>
            <person name="Wuster W."/>
            <person name="Woods A.E."/>
            <person name="Logan J.M."/>
            <person name="Harrison R.A."/>
            <person name="Castoe T.A."/>
            <person name="de Koning A.P."/>
            <person name="Pollock D.D."/>
            <person name="Yandell M."/>
            <person name="Calderon D."/>
            <person name="Renjifo C."/>
            <person name="Currier R.B."/>
            <person name="Salgado D."/>
            <person name="Pla D."/>
            <person name="Sanz L."/>
            <person name="Hyder A.S."/>
            <person name="Ribeiro J.M."/>
            <person name="Arntzen J.W."/>
            <person name="van den Thillart G.E."/>
            <person name="Boetzer M."/>
            <person name="Pirovano W."/>
            <person name="Dirks R.P."/>
            <person name="Spaink H.P."/>
            <person name="Duboule D."/>
            <person name="McGlinn E."/>
            <person name="Kini R.M."/>
            <person name="Richardson M.K."/>
        </authorList>
    </citation>
    <scope>NUCLEOTIDE SEQUENCE</scope>
    <source>
        <tissue evidence="2">Blood</tissue>
    </source>
</reference>
<comment type="caution">
    <text evidence="2">The sequence shown here is derived from an EMBL/GenBank/DDBJ whole genome shotgun (WGS) entry which is preliminary data.</text>
</comment>
<protein>
    <submittedName>
        <fullName evidence="2">Kinesin-like protein KIF26B</fullName>
    </submittedName>
</protein>
<dbReference type="AlphaFoldDB" id="V8P2Z9"/>
<dbReference type="PANTHER" id="PTHR21608">
    <property type="entry name" value="KINESIN-LIKE PROTEIN CG14535"/>
    <property type="match status" value="1"/>
</dbReference>
<accession>V8P2Z9</accession>
<evidence type="ECO:0000313" key="2">
    <source>
        <dbReference type="EMBL" id="ETE68919.1"/>
    </source>
</evidence>
<dbReference type="OrthoDB" id="6156415at2759"/>
<dbReference type="Proteomes" id="UP000018936">
    <property type="component" value="Unassembled WGS sequence"/>
</dbReference>
<evidence type="ECO:0000256" key="1">
    <source>
        <dbReference type="SAM" id="MobiDB-lite"/>
    </source>
</evidence>
<evidence type="ECO:0000313" key="3">
    <source>
        <dbReference type="Proteomes" id="UP000018936"/>
    </source>
</evidence>
<feature type="region of interest" description="Disordered" evidence="1">
    <location>
        <begin position="1"/>
        <end position="42"/>
    </location>
</feature>
<keyword evidence="3" id="KW-1185">Reference proteome</keyword>
<dbReference type="EMBL" id="AZIM01000889">
    <property type="protein sequence ID" value="ETE68919.1"/>
    <property type="molecule type" value="Genomic_DNA"/>
</dbReference>
<organism evidence="2 3">
    <name type="scientific">Ophiophagus hannah</name>
    <name type="common">King cobra</name>
    <name type="synonym">Naja hannah</name>
    <dbReference type="NCBI Taxonomy" id="8665"/>
    <lineage>
        <taxon>Eukaryota</taxon>
        <taxon>Metazoa</taxon>
        <taxon>Chordata</taxon>
        <taxon>Craniata</taxon>
        <taxon>Vertebrata</taxon>
        <taxon>Euteleostomi</taxon>
        <taxon>Lepidosauria</taxon>
        <taxon>Squamata</taxon>
        <taxon>Bifurcata</taxon>
        <taxon>Unidentata</taxon>
        <taxon>Episquamata</taxon>
        <taxon>Toxicofera</taxon>
        <taxon>Serpentes</taxon>
        <taxon>Colubroidea</taxon>
        <taxon>Elapidae</taxon>
        <taxon>Elapinae</taxon>
        <taxon>Ophiophagus</taxon>
    </lineage>
</organism>
<name>V8P2Z9_OPHHA</name>
<dbReference type="PANTHER" id="PTHR21608:SF8">
    <property type="entry name" value="KINESIN-LIKE PROTEIN KIF26B"/>
    <property type="match status" value="1"/>
</dbReference>
<sequence length="98" mass="10745">MTSRKVHLWPSPNSLAPGAAQKLNLSSKKKKHRPSASSTSESHLFTTKFSMILQTSPPPAPPCLLRAVSKVKDTPGLGKINSQSKRCNIVENYMEQES</sequence>
<dbReference type="GO" id="GO:0003777">
    <property type="term" value="F:microtubule motor activity"/>
    <property type="evidence" value="ECO:0007669"/>
    <property type="project" value="InterPro"/>
</dbReference>
<feature type="non-terminal residue" evidence="2">
    <location>
        <position position="1"/>
    </location>
</feature>
<proteinExistence type="predicted"/>
<dbReference type="InterPro" id="IPR027640">
    <property type="entry name" value="Kinesin-like_fam"/>
</dbReference>
<gene>
    <name evidence="2" type="primary">KIF26B</name>
    <name evidence="2" type="ORF">L345_05291</name>
</gene>